<dbReference type="Proteomes" id="UP000186218">
    <property type="component" value="Unassembled WGS sequence"/>
</dbReference>
<dbReference type="InterPro" id="IPR049979">
    <property type="entry name" value="Cys_resp_CS_actino"/>
</dbReference>
<organism evidence="1 2">
    <name type="scientific">Williamsia sterculiae</name>
    <dbReference type="NCBI Taxonomy" id="1344003"/>
    <lineage>
        <taxon>Bacteria</taxon>
        <taxon>Bacillati</taxon>
        <taxon>Actinomycetota</taxon>
        <taxon>Actinomycetes</taxon>
        <taxon>Mycobacteriales</taxon>
        <taxon>Nocardiaceae</taxon>
        <taxon>Williamsia</taxon>
    </lineage>
</organism>
<protein>
    <submittedName>
        <fullName evidence="1">Uncharacterized protein</fullName>
    </submittedName>
</protein>
<evidence type="ECO:0000313" key="1">
    <source>
        <dbReference type="EMBL" id="SIS08177.1"/>
    </source>
</evidence>
<gene>
    <name evidence="1" type="ORF">SAMN05445060_2546</name>
</gene>
<dbReference type="AlphaFoldDB" id="A0A1N7G6D5"/>
<dbReference type="NCBIfam" id="NF042934">
    <property type="entry name" value="cis_reg_atten"/>
    <property type="match status" value="1"/>
</dbReference>
<sequence>MSDVSTPANSADARLVAAFGPVAVPGVLLSERRHIDLKRVCSAFCRS</sequence>
<dbReference type="EMBL" id="FTNT01000007">
    <property type="protein sequence ID" value="SIS08177.1"/>
    <property type="molecule type" value="Genomic_DNA"/>
</dbReference>
<keyword evidence="2" id="KW-1185">Reference proteome</keyword>
<accession>A0A1N7G6D5</accession>
<name>A0A1N7G6D5_9NOCA</name>
<reference evidence="1 2" key="1">
    <citation type="submission" date="2017-01" db="EMBL/GenBank/DDBJ databases">
        <authorList>
            <person name="Mah S.A."/>
            <person name="Swanson W.J."/>
            <person name="Moy G.W."/>
            <person name="Vacquier V.D."/>
        </authorList>
    </citation>
    <scope>NUCLEOTIDE SEQUENCE [LARGE SCALE GENOMIC DNA]</scope>
    <source>
        <strain evidence="1 2">CPCC 203464</strain>
    </source>
</reference>
<dbReference type="RefSeq" id="WP_159441857.1">
    <property type="nucleotide sequence ID" value="NZ_FTNT01000007.1"/>
</dbReference>
<evidence type="ECO:0000313" key="2">
    <source>
        <dbReference type="Proteomes" id="UP000186218"/>
    </source>
</evidence>
<proteinExistence type="predicted"/>
<dbReference type="STRING" id="1344003.SAMN05445060_2546"/>